<reference evidence="1" key="2">
    <citation type="submission" date="2025-08" db="UniProtKB">
        <authorList>
            <consortium name="Ensembl"/>
        </authorList>
    </citation>
    <scope>IDENTIFICATION</scope>
    <source>
        <strain evidence="1">Hd-rR</strain>
    </source>
</reference>
<dbReference type="AlphaFoldDB" id="A0A3B3IF99"/>
<reference evidence="1" key="3">
    <citation type="submission" date="2025-09" db="UniProtKB">
        <authorList>
            <consortium name="Ensembl"/>
        </authorList>
    </citation>
    <scope>IDENTIFICATION</scope>
    <source>
        <strain evidence="1">Hd-rR</strain>
    </source>
</reference>
<keyword evidence="2" id="KW-1185">Reference proteome</keyword>
<dbReference type="Proteomes" id="UP000001038">
    <property type="component" value="Chromosome 10"/>
</dbReference>
<dbReference type="Bgee" id="ENSORLG00000030626">
    <property type="expression patterns" value="Expressed in pharyngeal gill and 5 other cell types or tissues"/>
</dbReference>
<evidence type="ECO:0000313" key="2">
    <source>
        <dbReference type="Proteomes" id="UP000001038"/>
    </source>
</evidence>
<proteinExistence type="predicted"/>
<evidence type="ECO:0000313" key="1">
    <source>
        <dbReference type="Ensembl" id="ENSORLP00000042813.1"/>
    </source>
</evidence>
<dbReference type="GeneTree" id="ENSGT00940000177072"/>
<dbReference type="InParanoid" id="A0A3B3IF99"/>
<reference evidence="1 2" key="1">
    <citation type="journal article" date="2007" name="Nature">
        <title>The medaka draft genome and insights into vertebrate genome evolution.</title>
        <authorList>
            <person name="Kasahara M."/>
            <person name="Naruse K."/>
            <person name="Sasaki S."/>
            <person name="Nakatani Y."/>
            <person name="Qu W."/>
            <person name="Ahsan B."/>
            <person name="Yamada T."/>
            <person name="Nagayasu Y."/>
            <person name="Doi K."/>
            <person name="Kasai Y."/>
            <person name="Jindo T."/>
            <person name="Kobayashi D."/>
            <person name="Shimada A."/>
            <person name="Toyoda A."/>
            <person name="Kuroki Y."/>
            <person name="Fujiyama A."/>
            <person name="Sasaki T."/>
            <person name="Shimizu A."/>
            <person name="Asakawa S."/>
            <person name="Shimizu N."/>
            <person name="Hashimoto S."/>
            <person name="Yang J."/>
            <person name="Lee Y."/>
            <person name="Matsushima K."/>
            <person name="Sugano S."/>
            <person name="Sakaizumi M."/>
            <person name="Narita T."/>
            <person name="Ohishi K."/>
            <person name="Haga S."/>
            <person name="Ohta F."/>
            <person name="Nomoto H."/>
            <person name="Nogata K."/>
            <person name="Morishita T."/>
            <person name="Endo T."/>
            <person name="Shin-I T."/>
            <person name="Takeda H."/>
            <person name="Morishita S."/>
            <person name="Kohara Y."/>
        </authorList>
    </citation>
    <scope>NUCLEOTIDE SEQUENCE [LARGE SCALE GENOMIC DNA]</scope>
    <source>
        <strain evidence="1 2">Hd-rR</strain>
    </source>
</reference>
<sequence length="128" mass="14589">QRGRISSEKGLWVVGCSTSFRRWQEFVVTELAPTHHSKENSQRSFTTHRFTVILSALSSLSDTHIVSTKTFTFTGRHPAESYGKQEHIYFHIACLCKYMLTNTYCVHNSFALCPIALLHCCTVEVNSM</sequence>
<name>A0A3B3IF99_ORYLA</name>
<dbReference type="Ensembl" id="ENSORLT00000041080.1">
    <property type="protein sequence ID" value="ENSORLP00000042813.1"/>
    <property type="gene ID" value="ENSORLG00000030626.1"/>
</dbReference>
<organism evidence="1 2">
    <name type="scientific">Oryzias latipes</name>
    <name type="common">Japanese rice fish</name>
    <name type="synonym">Japanese killifish</name>
    <dbReference type="NCBI Taxonomy" id="8090"/>
    <lineage>
        <taxon>Eukaryota</taxon>
        <taxon>Metazoa</taxon>
        <taxon>Chordata</taxon>
        <taxon>Craniata</taxon>
        <taxon>Vertebrata</taxon>
        <taxon>Euteleostomi</taxon>
        <taxon>Actinopterygii</taxon>
        <taxon>Neopterygii</taxon>
        <taxon>Teleostei</taxon>
        <taxon>Neoteleostei</taxon>
        <taxon>Acanthomorphata</taxon>
        <taxon>Ovalentaria</taxon>
        <taxon>Atherinomorphae</taxon>
        <taxon>Beloniformes</taxon>
        <taxon>Adrianichthyidae</taxon>
        <taxon>Oryziinae</taxon>
        <taxon>Oryzias</taxon>
    </lineage>
</organism>
<protein>
    <submittedName>
        <fullName evidence="1">Uncharacterized protein</fullName>
    </submittedName>
</protein>
<accession>A0A3B3IF99</accession>